<dbReference type="Proteomes" id="UP001432322">
    <property type="component" value="Unassembled WGS sequence"/>
</dbReference>
<comment type="caution">
    <text evidence="1">The sequence shown here is derived from an EMBL/GenBank/DDBJ whole genome shotgun (WGS) entry which is preliminary data.</text>
</comment>
<name>A0AAV5WPX5_9BILA</name>
<evidence type="ECO:0000313" key="2">
    <source>
        <dbReference type="Proteomes" id="UP001432322"/>
    </source>
</evidence>
<evidence type="ECO:0000313" key="1">
    <source>
        <dbReference type="EMBL" id="GMT32729.1"/>
    </source>
</evidence>
<protein>
    <submittedName>
        <fullName evidence="1">Uncharacterized protein</fullName>
    </submittedName>
</protein>
<organism evidence="1 2">
    <name type="scientific">Pristionchus fissidentatus</name>
    <dbReference type="NCBI Taxonomy" id="1538716"/>
    <lineage>
        <taxon>Eukaryota</taxon>
        <taxon>Metazoa</taxon>
        <taxon>Ecdysozoa</taxon>
        <taxon>Nematoda</taxon>
        <taxon>Chromadorea</taxon>
        <taxon>Rhabditida</taxon>
        <taxon>Rhabditina</taxon>
        <taxon>Diplogasteromorpha</taxon>
        <taxon>Diplogasteroidea</taxon>
        <taxon>Neodiplogasteridae</taxon>
        <taxon>Pristionchus</taxon>
    </lineage>
</organism>
<dbReference type="EMBL" id="BTSY01000006">
    <property type="protein sequence ID" value="GMT32729.1"/>
    <property type="molecule type" value="Genomic_DNA"/>
</dbReference>
<reference evidence="1" key="1">
    <citation type="submission" date="2023-10" db="EMBL/GenBank/DDBJ databases">
        <title>Genome assembly of Pristionchus species.</title>
        <authorList>
            <person name="Yoshida K."/>
            <person name="Sommer R.J."/>
        </authorList>
    </citation>
    <scope>NUCLEOTIDE SEQUENCE</scope>
    <source>
        <strain evidence="1">RS5133</strain>
    </source>
</reference>
<proteinExistence type="predicted"/>
<feature type="non-terminal residue" evidence="1">
    <location>
        <position position="1"/>
    </location>
</feature>
<gene>
    <name evidence="1" type="ORF">PFISCL1PPCAC_24026</name>
</gene>
<dbReference type="AlphaFoldDB" id="A0AAV5WPX5"/>
<keyword evidence="2" id="KW-1185">Reference proteome</keyword>
<sequence>TTISPNKGPQSANPPKEIEVILSTAMRDSSTKMTPLYLFPRRCYDRLTRDLIESGSVFCSDYDADKLIHPYDRVMLPLINDSISSRGSLTSLLRIESSLMEYGSCDWMMWIAQRLKLHNYSQEVFTFYHRIVAEREYTACDEKLIRRLREALASKELKSARSSADKMGVDGFVNATMGILNRGDRLVQIEPPFKSVEAAERLAEFIRSRRIPSV</sequence>
<accession>A0AAV5WPX5</accession>